<feature type="region of interest" description="Disordered" evidence="1">
    <location>
        <begin position="82"/>
        <end position="106"/>
    </location>
</feature>
<evidence type="ECO:0000313" key="2">
    <source>
        <dbReference type="EMBL" id="AKS09859.1"/>
    </source>
</evidence>
<evidence type="ECO:0000256" key="1">
    <source>
        <dbReference type="SAM" id="MobiDB-lite"/>
    </source>
</evidence>
<proteinExistence type="predicted"/>
<dbReference type="EMBL" id="CP011507">
    <property type="protein sequence ID" value="AKS09859.1"/>
    <property type="molecule type" value="Genomic_DNA"/>
</dbReference>
<dbReference type="KEGG" id="ptv:AA957_28335"/>
<accession>A0A0H5AF83</accession>
<evidence type="ECO:0000313" key="3">
    <source>
        <dbReference type="Proteomes" id="UP000036608"/>
    </source>
</evidence>
<dbReference type="OrthoDB" id="7007966at2"/>
<gene>
    <name evidence="2" type="ORF">AA957_28335</name>
</gene>
<sequence>MKNPQDKTMALPALFRTASSVNTLETNSHCCEAVGIIAPSSVTAEVLIPHEKLRGAALDDATLNAQERPLAQPAVGYTHAPGTIVLPAKESTRRSHGPRALMGRAE</sequence>
<dbReference type="AlphaFoldDB" id="A0A0H5AF83"/>
<dbReference type="Proteomes" id="UP000036608">
    <property type="component" value="Chromosome"/>
</dbReference>
<organism evidence="2 3">
    <name type="scientific">Pseudomonas trivialis</name>
    <dbReference type="NCBI Taxonomy" id="200450"/>
    <lineage>
        <taxon>Bacteria</taxon>
        <taxon>Pseudomonadati</taxon>
        <taxon>Pseudomonadota</taxon>
        <taxon>Gammaproteobacteria</taxon>
        <taxon>Pseudomonadales</taxon>
        <taxon>Pseudomonadaceae</taxon>
        <taxon>Pseudomonas</taxon>
    </lineage>
</organism>
<name>A0A0H5AF83_9PSED</name>
<dbReference type="PATRIC" id="fig|200450.3.peg.5824"/>
<reference evidence="2 3" key="1">
    <citation type="journal article" date="2015" name="Genome Announc.">
        <title>Complete Genome Sequence of the Rhizobacterium Pseudomonas trivialis Strain IHBB745 with Multiple Plant Growth-Promoting Activities and Tolerance to Desiccation and Alkalinity.</title>
        <authorList>
            <person name="Gulati A."/>
            <person name="Swarnkar M.K."/>
            <person name="Vyas P."/>
            <person name="Rahi P."/>
            <person name="Thakur R."/>
            <person name="Thakur N."/>
            <person name="Singh A.K."/>
        </authorList>
    </citation>
    <scope>NUCLEOTIDE SEQUENCE [LARGE SCALE GENOMIC DNA]</scope>
    <source>
        <strain evidence="3">745</strain>
    </source>
</reference>
<reference evidence="3" key="2">
    <citation type="submission" date="2015-05" db="EMBL/GenBank/DDBJ databases">
        <authorList>
            <person name="Swarnkar M.K."/>
            <person name="Vyas P."/>
            <person name="Rahi P."/>
            <person name="Thakur R."/>
            <person name="Thakur N."/>
            <person name="Singh A.K."/>
            <person name="Gulati A."/>
        </authorList>
    </citation>
    <scope>NUCLEOTIDE SEQUENCE [LARGE SCALE GENOMIC DNA]</scope>
    <source>
        <strain evidence="3">745</strain>
    </source>
</reference>
<protein>
    <submittedName>
        <fullName evidence="2">Uncharacterized protein</fullName>
    </submittedName>
</protein>